<dbReference type="InterPro" id="IPR012312">
    <property type="entry name" value="Hemerythrin-like"/>
</dbReference>
<gene>
    <name evidence="6" type="primary">dnrN</name>
    <name evidence="6" type="ORF">METEAL_20120</name>
</gene>
<proteinExistence type="predicted"/>
<reference evidence="7" key="1">
    <citation type="journal article" date="2023" name="Int. J. Syst. Evol. Microbiol.">
        <title>Mesoterricola silvestris gen. nov., sp. nov., Mesoterricola sediminis sp. nov., Geothrix oryzae sp. nov., Geothrix edaphica sp. nov., Geothrix rubra sp. nov., and Geothrix limicola sp. nov., six novel members of Acidobacteriota isolated from soils.</title>
        <authorList>
            <person name="Itoh H."/>
            <person name="Sugisawa Y."/>
            <person name="Mise K."/>
            <person name="Xu Z."/>
            <person name="Kuniyasu M."/>
            <person name="Ushijima N."/>
            <person name="Kawano K."/>
            <person name="Kobayashi E."/>
            <person name="Shiratori Y."/>
            <person name="Masuda Y."/>
            <person name="Senoo K."/>
        </authorList>
    </citation>
    <scope>NUCLEOTIDE SEQUENCE [LARGE SCALE GENOMIC DNA]</scope>
    <source>
        <strain evidence="7">W79</strain>
    </source>
</reference>
<dbReference type="Proteomes" id="UP001238179">
    <property type="component" value="Chromosome"/>
</dbReference>
<dbReference type="PANTHER" id="PTHR36438">
    <property type="entry name" value="IRON-SULFUR CLUSTER REPAIR PROTEIN YTFE"/>
    <property type="match status" value="1"/>
</dbReference>
<comment type="subcellular location">
    <subcellularLocation>
        <location evidence="1">Cytoplasm</location>
    </subcellularLocation>
</comment>
<dbReference type="InterPro" id="IPR038062">
    <property type="entry name" value="ScdA-like_N_sf"/>
</dbReference>
<dbReference type="Pfam" id="PF01814">
    <property type="entry name" value="Hemerythrin"/>
    <property type="match status" value="1"/>
</dbReference>
<protein>
    <submittedName>
        <fullName evidence="6">Iron-sulfur cluster repair di-iron protein</fullName>
    </submittedName>
</protein>
<evidence type="ECO:0000256" key="2">
    <source>
        <dbReference type="ARBA" id="ARBA00022490"/>
    </source>
</evidence>
<dbReference type="InterPro" id="IPR019903">
    <property type="entry name" value="RIC_family"/>
</dbReference>
<evidence type="ECO:0000256" key="1">
    <source>
        <dbReference type="ARBA" id="ARBA00004496"/>
    </source>
</evidence>
<dbReference type="Gene3D" id="1.10.3910.10">
    <property type="entry name" value="SP0561-like"/>
    <property type="match status" value="1"/>
</dbReference>
<dbReference type="KEGG" id="msil:METEAL_20120"/>
<dbReference type="GO" id="GO:0005737">
    <property type="term" value="C:cytoplasm"/>
    <property type="evidence" value="ECO:0007669"/>
    <property type="project" value="UniProtKB-SubCell"/>
</dbReference>
<dbReference type="Gene3D" id="1.20.120.520">
    <property type="entry name" value="nmb1532 protein domain like"/>
    <property type="match status" value="1"/>
</dbReference>
<sequence>MSSTITAHTRIGDIVLEHPATMRLFERHNIDYCCGGHRTLAEACAHAGRQASDILPALQGLDAPAPEPLDPKVLAEGSLTALIAHIESTHHAFTREELNRVAPLMEKVARVHGPNHPELARVAVLFTALYDDLMPHLQKEEQILFPFIRGLESGAPACDTCFGSVRGPISVMQSEHEAAGDVLREIRELTRDYTLPDDACGSFRSLYMGLQTLEQDLHLHIYLESHILFPRAADLETAKA</sequence>
<dbReference type="RefSeq" id="WP_316415750.1">
    <property type="nucleotide sequence ID" value="NZ_AP027080.1"/>
</dbReference>
<accession>A0AA48GYS0</accession>
<dbReference type="PANTHER" id="PTHR36438:SF1">
    <property type="entry name" value="IRON-SULFUR CLUSTER REPAIR PROTEIN YTFE"/>
    <property type="match status" value="1"/>
</dbReference>
<dbReference type="EMBL" id="AP027080">
    <property type="protein sequence ID" value="BDU72838.1"/>
    <property type="molecule type" value="Genomic_DNA"/>
</dbReference>
<dbReference type="Pfam" id="PF04405">
    <property type="entry name" value="ScdA_N"/>
    <property type="match status" value="1"/>
</dbReference>
<organism evidence="6 7">
    <name type="scientific">Mesoterricola silvestris</name>
    <dbReference type="NCBI Taxonomy" id="2927979"/>
    <lineage>
        <taxon>Bacteria</taxon>
        <taxon>Pseudomonadati</taxon>
        <taxon>Acidobacteriota</taxon>
        <taxon>Holophagae</taxon>
        <taxon>Holophagales</taxon>
        <taxon>Holophagaceae</taxon>
        <taxon>Mesoterricola</taxon>
    </lineage>
</organism>
<dbReference type="NCBIfam" id="TIGR03652">
    <property type="entry name" value="FeS_repair_RIC"/>
    <property type="match status" value="1"/>
</dbReference>
<evidence type="ECO:0000313" key="7">
    <source>
        <dbReference type="Proteomes" id="UP001238179"/>
    </source>
</evidence>
<name>A0AA48GYS0_9BACT</name>
<evidence type="ECO:0000256" key="3">
    <source>
        <dbReference type="ARBA" id="ARBA00022723"/>
    </source>
</evidence>
<dbReference type="GO" id="GO:0046872">
    <property type="term" value="F:metal ion binding"/>
    <property type="evidence" value="ECO:0007669"/>
    <property type="project" value="UniProtKB-KW"/>
</dbReference>
<keyword evidence="3" id="KW-0479">Metal-binding</keyword>
<feature type="domain" description="Hemerythrin-like" evidence="5">
    <location>
        <begin position="86"/>
        <end position="232"/>
    </location>
</feature>
<evidence type="ECO:0000313" key="6">
    <source>
        <dbReference type="EMBL" id="BDU72838.1"/>
    </source>
</evidence>
<keyword evidence="2" id="KW-0963">Cytoplasm</keyword>
<evidence type="ECO:0000256" key="4">
    <source>
        <dbReference type="ARBA" id="ARBA00023004"/>
    </source>
</evidence>
<keyword evidence="7" id="KW-1185">Reference proteome</keyword>
<dbReference type="AlphaFoldDB" id="A0AA48GYS0"/>
<evidence type="ECO:0000259" key="5">
    <source>
        <dbReference type="Pfam" id="PF01814"/>
    </source>
</evidence>
<keyword evidence="4" id="KW-0408">Iron</keyword>